<feature type="compositionally biased region" description="Pro residues" evidence="8">
    <location>
        <begin position="673"/>
        <end position="700"/>
    </location>
</feature>
<feature type="domain" description="WW" evidence="9">
    <location>
        <begin position="209"/>
        <end position="237"/>
    </location>
</feature>
<dbReference type="PANTHER" id="PTHR46697:SF1">
    <property type="entry name" value="FORMIN-BINDING PROTEIN 4"/>
    <property type="match status" value="1"/>
</dbReference>
<keyword evidence="1" id="KW-1017">Isopeptide bond</keyword>
<dbReference type="FunFam" id="2.20.70.10:FF:000056">
    <property type="entry name" value="Formin binding protein 4"/>
    <property type="match status" value="1"/>
</dbReference>
<dbReference type="EMBL" id="VBQZ03000122">
    <property type="protein sequence ID" value="MXQ94949.1"/>
    <property type="molecule type" value="Genomic_DNA"/>
</dbReference>
<evidence type="ECO:0000256" key="2">
    <source>
        <dbReference type="ARBA" id="ARBA00022553"/>
    </source>
</evidence>
<dbReference type="InterPro" id="IPR001202">
    <property type="entry name" value="WW_dom"/>
</dbReference>
<evidence type="ECO:0000259" key="9">
    <source>
        <dbReference type="PROSITE" id="PS50020"/>
    </source>
</evidence>
<reference evidence="10" key="1">
    <citation type="submission" date="2019-10" db="EMBL/GenBank/DDBJ databases">
        <title>The sequence and de novo assembly of the wild yak genome.</title>
        <authorList>
            <person name="Liu Y."/>
        </authorList>
    </citation>
    <scope>NUCLEOTIDE SEQUENCE [LARGE SCALE GENOMIC DNA]</scope>
    <source>
        <strain evidence="10">WY2019</strain>
    </source>
</reference>
<feature type="compositionally biased region" description="Acidic residues" evidence="8">
    <location>
        <begin position="701"/>
        <end position="716"/>
    </location>
</feature>
<evidence type="ECO:0000256" key="1">
    <source>
        <dbReference type="ARBA" id="ARBA00022499"/>
    </source>
</evidence>
<keyword evidence="3" id="KW-0677">Repeat</keyword>
<evidence type="ECO:0000256" key="5">
    <source>
        <dbReference type="ARBA" id="ARBA00022990"/>
    </source>
</evidence>
<evidence type="ECO:0000256" key="4">
    <source>
        <dbReference type="ARBA" id="ARBA00022843"/>
    </source>
</evidence>
<comment type="caution">
    <text evidence="10">The sequence shown here is derived from an EMBL/GenBank/DDBJ whole genome shotgun (WGS) entry which is preliminary data.</text>
</comment>
<dbReference type="CDD" id="cd00201">
    <property type="entry name" value="WW"/>
    <property type="match status" value="2"/>
</dbReference>
<feature type="domain" description="WW" evidence="9">
    <location>
        <begin position="562"/>
        <end position="596"/>
    </location>
</feature>
<dbReference type="Pfam" id="PF00397">
    <property type="entry name" value="WW"/>
    <property type="match status" value="2"/>
</dbReference>
<dbReference type="PROSITE" id="PS50020">
    <property type="entry name" value="WW_DOMAIN_2"/>
    <property type="match status" value="2"/>
</dbReference>
<feature type="compositionally biased region" description="Acidic residues" evidence="8">
    <location>
        <begin position="594"/>
        <end position="604"/>
    </location>
</feature>
<feature type="compositionally biased region" description="Acidic residues" evidence="8">
    <location>
        <begin position="362"/>
        <end position="371"/>
    </location>
</feature>
<feature type="compositionally biased region" description="Low complexity" evidence="8">
    <location>
        <begin position="351"/>
        <end position="360"/>
    </location>
</feature>
<feature type="region of interest" description="Disordered" evidence="8">
    <location>
        <begin position="673"/>
        <end position="756"/>
    </location>
</feature>
<sequence>MFFGYLSGNTDQFAPHPLNPSESSVTVEPAVSYTSCAFPFVFVEIERDALEVTILLLRQLKYPDEQEVVVEVPRVVQNPPKPVMTTRPTAVKATGGLCLLGAYADSDDEENDISEKPAQSKEANGNQSTDIDSTLANFLAEIDAITAPQPVAPGAASAPPPTPPRPEPKESAPALSSTTPNGTDSTQTAGWQYDTQCSLAGVGIEMGDWQEVWDENTGCYYYWNTQTNEVTWELPQYLATQVQGLQHYQPSCVTGAEASFVVNTDMYAKEKNTSVSSSKSGPVIAKREVKKEVNEGIQALSNNEEEKKGVAASLLAPLLPEGIKEEEERWRRKVICKEAEPVSEEKETSTTEEAAAVKPQEVLEEEEEQDTLELELVLERKKAELRALEEGDGSVSGSSPCSDISQPASQDGMRRLMSKRGKWKMFVRATSPESTSRSSSKTGRETPENGETAVGAENSEKMDENSDKEMEAEESPEKLKVQTVPKVEEEQDLKFQIGELANTLTSKFEFLGINRQSISNFHVLLLQTETRIADWREGALNGNYLKRKLQDAAEQLKQYEINATPKGWSCHWDRDHRRYFYVNEQSGESQWEFPDGEEEEEESQAQESRDETLPKQSLKDKTGTDSNSTESSENSTGSLCKESFSGQVSSSSLMPLTPFWTVLQSDVPVLQPPLPLEVPPPPPPPPESPPPPPPPPPPPVEDGEIQEVEMEDEGSEEPPAPGTEEDTPLKPAAQTTVVTSQSSADSTISSSPSTKAIKRKATEMSSAVVQRSATIGSSPVLYSQSAVATGQHCQQAAGVGHQAIAVSHPATGMGHQARGMNLQSNYLGLASAPALMGYAECSVPMAVTAPTLQPVQARAAAKKSKTKMPSLVKKWQSIQRELDEEENSSSSEEDRESTAQKRIEEWKQQQLVSGMAERNANFEALPEDWRARLKRRKMAPNT</sequence>
<feature type="region of interest" description="Disordered" evidence="8">
    <location>
        <begin position="150"/>
        <end position="189"/>
    </location>
</feature>
<dbReference type="FunFam" id="2.20.70.10:FF:000058">
    <property type="entry name" value="Formin binding protein 4"/>
    <property type="match status" value="1"/>
</dbReference>
<feature type="compositionally biased region" description="Basic and acidic residues" evidence="8">
    <location>
        <begin position="896"/>
        <end position="907"/>
    </location>
</feature>
<feature type="compositionally biased region" description="Basic and acidic residues" evidence="8">
    <location>
        <begin position="607"/>
        <end position="623"/>
    </location>
</feature>
<keyword evidence="2" id="KW-0597">Phosphoprotein</keyword>
<organism evidence="10 11">
    <name type="scientific">Bos mutus</name>
    <name type="common">wild yak</name>
    <dbReference type="NCBI Taxonomy" id="72004"/>
    <lineage>
        <taxon>Eukaryota</taxon>
        <taxon>Metazoa</taxon>
        <taxon>Chordata</taxon>
        <taxon>Craniata</taxon>
        <taxon>Vertebrata</taxon>
        <taxon>Euteleostomi</taxon>
        <taxon>Mammalia</taxon>
        <taxon>Eutheria</taxon>
        <taxon>Laurasiatheria</taxon>
        <taxon>Artiodactyla</taxon>
        <taxon>Ruminantia</taxon>
        <taxon>Pecora</taxon>
        <taxon>Bovidae</taxon>
        <taxon>Bovinae</taxon>
        <taxon>Bos</taxon>
    </lineage>
</organism>
<protein>
    <recommendedName>
        <fullName evidence="6">Formin-binding protein 4</fullName>
    </recommendedName>
    <alternativeName>
        <fullName evidence="7">Formin-binding protein 30</fullName>
    </alternativeName>
</protein>
<dbReference type="PROSITE" id="PS01159">
    <property type="entry name" value="WW_DOMAIN_1"/>
    <property type="match status" value="1"/>
</dbReference>
<feature type="compositionally biased region" description="Polar residues" evidence="8">
    <location>
        <begin position="395"/>
        <end position="409"/>
    </location>
</feature>
<evidence type="ECO:0000313" key="11">
    <source>
        <dbReference type="Proteomes" id="UP000322234"/>
    </source>
</evidence>
<dbReference type="SMART" id="SM00456">
    <property type="entry name" value="WW"/>
    <property type="match status" value="2"/>
</dbReference>
<feature type="region of interest" description="Disordered" evidence="8">
    <location>
        <begin position="427"/>
        <end position="484"/>
    </location>
</feature>
<feature type="compositionally biased region" description="Polar residues" evidence="8">
    <location>
        <begin position="175"/>
        <end position="189"/>
    </location>
</feature>
<accession>A0A6B0RXR5</accession>
<feature type="region of interest" description="Disordered" evidence="8">
    <location>
        <begin position="880"/>
        <end position="920"/>
    </location>
</feature>
<feature type="region of interest" description="Disordered" evidence="8">
    <location>
        <begin position="389"/>
        <end position="412"/>
    </location>
</feature>
<evidence type="ECO:0000256" key="8">
    <source>
        <dbReference type="SAM" id="MobiDB-lite"/>
    </source>
</evidence>
<keyword evidence="4" id="KW-0832">Ubl conjugation</keyword>
<keyword evidence="11" id="KW-1185">Reference proteome</keyword>
<dbReference type="InterPro" id="IPR053076">
    <property type="entry name" value="WW_domain_protein"/>
</dbReference>
<dbReference type="Proteomes" id="UP000322234">
    <property type="component" value="Unassembled WGS sequence"/>
</dbReference>
<keyword evidence="5" id="KW-0007">Acetylation</keyword>
<feature type="compositionally biased region" description="Acidic residues" evidence="8">
    <location>
        <begin position="882"/>
        <end position="895"/>
    </location>
</feature>
<dbReference type="Gene3D" id="2.20.70.10">
    <property type="match status" value="2"/>
</dbReference>
<feature type="compositionally biased region" description="Low complexity" evidence="8">
    <location>
        <begin position="739"/>
        <end position="754"/>
    </location>
</feature>
<dbReference type="AlphaFoldDB" id="A0A6B0RXR5"/>
<feature type="compositionally biased region" description="Basic and acidic residues" evidence="8">
    <location>
        <begin position="340"/>
        <end position="349"/>
    </location>
</feature>
<evidence type="ECO:0000256" key="3">
    <source>
        <dbReference type="ARBA" id="ARBA00022737"/>
    </source>
</evidence>
<dbReference type="PANTHER" id="PTHR46697">
    <property type="entry name" value="FORMIN-BINDING PROTEIN 4"/>
    <property type="match status" value="1"/>
</dbReference>
<feature type="region of interest" description="Disordered" evidence="8">
    <location>
        <begin position="106"/>
        <end position="129"/>
    </location>
</feature>
<feature type="compositionally biased region" description="Low complexity" evidence="8">
    <location>
        <begin position="430"/>
        <end position="441"/>
    </location>
</feature>
<feature type="region of interest" description="Disordered" evidence="8">
    <location>
        <begin position="340"/>
        <end position="371"/>
    </location>
</feature>
<name>A0A6B0RXR5_9CETA</name>
<dbReference type="InterPro" id="IPR036020">
    <property type="entry name" value="WW_dom_sf"/>
</dbReference>
<evidence type="ECO:0000256" key="7">
    <source>
        <dbReference type="ARBA" id="ARBA00078190"/>
    </source>
</evidence>
<evidence type="ECO:0000313" key="10">
    <source>
        <dbReference type="EMBL" id="MXQ94949.1"/>
    </source>
</evidence>
<gene>
    <name evidence="10" type="ORF">E5288_WYG009995</name>
</gene>
<feature type="compositionally biased region" description="Basic and acidic residues" evidence="8">
    <location>
        <begin position="458"/>
        <end position="480"/>
    </location>
</feature>
<feature type="compositionally biased region" description="Low complexity" evidence="8">
    <location>
        <begin position="624"/>
        <end position="638"/>
    </location>
</feature>
<evidence type="ECO:0000256" key="6">
    <source>
        <dbReference type="ARBA" id="ARBA00074617"/>
    </source>
</evidence>
<proteinExistence type="predicted"/>
<dbReference type="SUPFAM" id="SSF51045">
    <property type="entry name" value="WW domain"/>
    <property type="match status" value="2"/>
</dbReference>
<feature type="region of interest" description="Disordered" evidence="8">
    <location>
        <begin position="588"/>
        <end position="643"/>
    </location>
</feature>